<evidence type="ECO:0000256" key="1">
    <source>
        <dbReference type="SAM" id="MobiDB-lite"/>
    </source>
</evidence>
<dbReference type="RefSeq" id="XP_067062312.1">
    <property type="nucleotide sequence ID" value="XM_067207009.1"/>
</dbReference>
<feature type="compositionally biased region" description="Low complexity" evidence="1">
    <location>
        <begin position="167"/>
        <end position="179"/>
    </location>
</feature>
<proteinExistence type="predicted"/>
<name>A0A836GNX9_9TRYP</name>
<dbReference type="KEGG" id="loi:92360943"/>
<sequence>METVAVEKGPCDLCCALGSVASGDSSLKDATLLCVASTACCGDVAPPVSRADAAAATGTSCAARVPAWLSVTVTCTLDVFIQVHPSLSPDGFADLFGCCHGVTERKSKPHFARVTCDNVRSLCALHDGIIALPLSPADVVAKDVSTCSTSVKAATLLHEPTSKSALGGRMRSRTASASASGGGATRLSSRDAAELGCCSTDVVSRAAERLGISTLEATACVARSLPTVAFLVRFPQRCRRALVLLRPSVGWRHKKYRVTYHASVRLVSESVQRVALMPRGDAAVLLDDTFVEDASSPPCASDEGGGASATLVLCGNLLSLHDSEQRSDALQPLRLHLGLRGLSARQRVLRSLLRCRVTGAWCRLRFPACGASGAPCYSPAASELALYTSEGHALVFERVLVGMSHGSVAVVENDDPSMTVVYTCCVGTHLFFSKLDASAAAASTAGSRTSDGVCGGALLVAPPYRFADQWRHSLWFAKTLALPTAPSVALSGVLTSSEGRRRRRRRHRASSVIAMSPNRRVWLLRTGLQLCVVSLPTGTGAMAERDDVENVLTSAVQLDSSHTLHDAQYVACGGQAGFLLLCRHNSAGAAESWDTNSAMSPMMVTSAMGDRFVHCSRPQNPVRLLFLSLTATGIAAAASAAANAAISPLLPVPLIPSATLVSLPPSFTLPSCRLRLVCAVSAAGTQGTMLAAENMSDTLYVVMSSSGDARCAWKAMVRLPSVWSLCATLLHLGPSEGTGVAGGGGTAAAGASRAASALQWTAHALNALFPHACLMRGDDVVGAWKAAVQGTTASSLRRSPLSAVEDAEEVWTPETALEAALLELKYPYDHGTTSPAYAAEAPPARGAHTGTANPYDSPATVAFHDALHAFLHACFSGDEASTAGAVAVFAGFSAALRMSGLLVRCRDHPAACDGGVLVTMRIVAFLHGCAQLLRHAMEDIAAVGDVSALLACVSHLTLTVAASAVRMSPPTAAPAAWEVWGRLLQPLFDFVWGVVRAYGVSWEVATGLLEYCSPSVRSMVHARALCWPDGGSTLHATQPSNAASPEFMHEALRHSRPVARLASPGSTAQRDGAELPSAPCTSGPVPALSSPIAAAAASSYTNTELYEMVQRVFLMQGAAAALRLLGDLQRHESTKAGAAEMAQVLEAIQQRLHGVAV</sequence>
<reference evidence="3" key="2">
    <citation type="journal article" date="2021" name="Sci. Data">
        <title>Chromosome-scale genome sequencing, assembly and annotation of six genomes from subfamily Leishmaniinae.</title>
        <authorList>
            <person name="Almutairi H."/>
            <person name="Urbaniak M.D."/>
            <person name="Bates M.D."/>
            <person name="Jariyapan N."/>
            <person name="Kwakye-Nuako G."/>
            <person name="Thomaz Soccol V."/>
            <person name="Al-Salem W.S."/>
            <person name="Dillon R.J."/>
            <person name="Bates P.A."/>
            <person name="Gatherer D."/>
        </authorList>
    </citation>
    <scope>NUCLEOTIDE SEQUENCE [LARGE SCALE GENOMIC DNA]</scope>
</reference>
<keyword evidence="3" id="KW-1185">Reference proteome</keyword>
<dbReference type="EMBL" id="JAFHLR010000026">
    <property type="protein sequence ID" value="KAG5476079.1"/>
    <property type="molecule type" value="Genomic_DNA"/>
</dbReference>
<evidence type="ECO:0000313" key="3">
    <source>
        <dbReference type="Proteomes" id="UP000674143"/>
    </source>
</evidence>
<dbReference type="AlphaFoldDB" id="A0A836GNX9"/>
<gene>
    <name evidence="2" type="ORF">LSCM4_05035</name>
</gene>
<accession>A0A836GNX9</accession>
<feature type="region of interest" description="Disordered" evidence="1">
    <location>
        <begin position="166"/>
        <end position="186"/>
    </location>
</feature>
<evidence type="ECO:0000313" key="2">
    <source>
        <dbReference type="EMBL" id="KAG5476079.1"/>
    </source>
</evidence>
<reference evidence="3" key="1">
    <citation type="journal article" date="2021" name="Microbiol. Resour. Announc.">
        <title>LGAAP: Leishmaniinae Genome Assembly and Annotation Pipeline.</title>
        <authorList>
            <person name="Almutairi H."/>
            <person name="Urbaniak M.D."/>
            <person name="Bates M.D."/>
            <person name="Jariyapan N."/>
            <person name="Kwakye-Nuako G."/>
            <person name="Thomaz-Soccol V."/>
            <person name="Al-Salem W.S."/>
            <person name="Dillon R.J."/>
            <person name="Bates P.A."/>
            <person name="Gatherer D."/>
        </authorList>
    </citation>
    <scope>NUCLEOTIDE SEQUENCE [LARGE SCALE GENOMIC DNA]</scope>
</reference>
<comment type="caution">
    <text evidence="2">The sequence shown here is derived from an EMBL/GenBank/DDBJ whole genome shotgun (WGS) entry which is preliminary data.</text>
</comment>
<feature type="region of interest" description="Disordered" evidence="1">
    <location>
        <begin position="1058"/>
        <end position="1084"/>
    </location>
</feature>
<protein>
    <submittedName>
        <fullName evidence="2">Uncharacterized protein</fullName>
    </submittedName>
</protein>
<dbReference type="GeneID" id="92360943"/>
<dbReference type="Proteomes" id="UP000674143">
    <property type="component" value="Unassembled WGS sequence"/>
</dbReference>
<organism evidence="2 3">
    <name type="scientific">Leishmania orientalis</name>
    <dbReference type="NCBI Taxonomy" id="2249476"/>
    <lineage>
        <taxon>Eukaryota</taxon>
        <taxon>Discoba</taxon>
        <taxon>Euglenozoa</taxon>
        <taxon>Kinetoplastea</taxon>
        <taxon>Metakinetoplastina</taxon>
        <taxon>Trypanosomatida</taxon>
        <taxon>Trypanosomatidae</taxon>
        <taxon>Leishmaniinae</taxon>
        <taxon>Leishmania</taxon>
    </lineage>
</organism>